<name>A0A1Y2IEY1_TRAC3</name>
<evidence type="ECO:0000259" key="8">
    <source>
        <dbReference type="PROSITE" id="PS51405"/>
    </source>
</evidence>
<evidence type="ECO:0000256" key="4">
    <source>
        <dbReference type="ARBA" id="ARBA00022723"/>
    </source>
</evidence>
<gene>
    <name evidence="9" type="ORF">PYCCODRAFT_1438101</name>
</gene>
<feature type="domain" description="Heme haloperoxidase family profile" evidence="8">
    <location>
        <begin position="76"/>
        <end position="282"/>
    </location>
</feature>
<evidence type="ECO:0000256" key="5">
    <source>
        <dbReference type="ARBA" id="ARBA00023002"/>
    </source>
</evidence>
<evidence type="ECO:0000313" key="9">
    <source>
        <dbReference type="EMBL" id="OSC99749.1"/>
    </source>
</evidence>
<keyword evidence="4" id="KW-0479">Metal-binding</keyword>
<dbReference type="GO" id="GO:0046872">
    <property type="term" value="F:metal ion binding"/>
    <property type="evidence" value="ECO:0007669"/>
    <property type="project" value="UniProtKB-KW"/>
</dbReference>
<dbReference type="SUPFAM" id="SSF47571">
    <property type="entry name" value="Cloroperoxidase"/>
    <property type="match status" value="1"/>
</dbReference>
<keyword evidence="2 9" id="KW-0575">Peroxidase</keyword>
<accession>A0A1Y2IEY1</accession>
<dbReference type="PANTHER" id="PTHR33577:SF18">
    <property type="entry name" value="HEME HALOPEROXIDASE FAMILY PROFILE DOMAIN-CONTAINING PROTEIN"/>
    <property type="match status" value="1"/>
</dbReference>
<keyword evidence="6" id="KW-0408">Iron</keyword>
<evidence type="ECO:0000256" key="6">
    <source>
        <dbReference type="ARBA" id="ARBA00023004"/>
    </source>
</evidence>
<keyword evidence="3" id="KW-0349">Heme</keyword>
<dbReference type="OrthoDB" id="407298at2759"/>
<dbReference type="EMBL" id="KZ084125">
    <property type="protein sequence ID" value="OSC99749.1"/>
    <property type="molecule type" value="Genomic_DNA"/>
</dbReference>
<dbReference type="PROSITE" id="PS51405">
    <property type="entry name" value="HEME_HALOPEROXIDASE"/>
    <property type="match status" value="1"/>
</dbReference>
<dbReference type="GO" id="GO:0004601">
    <property type="term" value="F:peroxidase activity"/>
    <property type="evidence" value="ECO:0007669"/>
    <property type="project" value="UniProtKB-KW"/>
</dbReference>
<comment type="cofactor">
    <cofactor evidence="1">
        <name>heme b</name>
        <dbReference type="ChEBI" id="CHEBI:60344"/>
    </cofactor>
</comment>
<evidence type="ECO:0000256" key="2">
    <source>
        <dbReference type="ARBA" id="ARBA00022559"/>
    </source>
</evidence>
<dbReference type="STRING" id="1353009.A0A1Y2IEY1"/>
<dbReference type="Gene3D" id="1.10.489.10">
    <property type="entry name" value="Chloroperoxidase-like"/>
    <property type="match status" value="1"/>
</dbReference>
<dbReference type="Proteomes" id="UP000193067">
    <property type="component" value="Unassembled WGS sequence"/>
</dbReference>
<reference evidence="9 10" key="1">
    <citation type="journal article" date="2015" name="Biotechnol. Biofuels">
        <title>Enhanced degradation of softwood versus hardwood by the white-rot fungus Pycnoporus coccineus.</title>
        <authorList>
            <person name="Couturier M."/>
            <person name="Navarro D."/>
            <person name="Chevret D."/>
            <person name="Henrissat B."/>
            <person name="Piumi F."/>
            <person name="Ruiz-Duenas F.J."/>
            <person name="Martinez A.T."/>
            <person name="Grigoriev I.V."/>
            <person name="Riley R."/>
            <person name="Lipzen A."/>
            <person name="Berrin J.G."/>
            <person name="Master E.R."/>
            <person name="Rosso M.N."/>
        </authorList>
    </citation>
    <scope>NUCLEOTIDE SEQUENCE [LARGE SCALE GENOMIC DNA]</scope>
    <source>
        <strain evidence="9 10">BRFM310</strain>
    </source>
</reference>
<protein>
    <submittedName>
        <fullName evidence="9">Cloroperoxidase</fullName>
    </submittedName>
</protein>
<dbReference type="PANTHER" id="PTHR33577">
    <property type="entry name" value="STERIGMATOCYSTIN BIOSYNTHESIS PEROXIDASE STCC-RELATED"/>
    <property type="match status" value="1"/>
</dbReference>
<keyword evidence="5" id="KW-0560">Oxidoreductase</keyword>
<dbReference type="AlphaFoldDB" id="A0A1Y2IEY1"/>
<proteinExistence type="inferred from homology"/>
<dbReference type="Pfam" id="PF01328">
    <property type="entry name" value="Peroxidase_2"/>
    <property type="match status" value="1"/>
</dbReference>
<comment type="similarity">
    <text evidence="7">Belongs to the chloroperoxidase family.</text>
</comment>
<evidence type="ECO:0000256" key="3">
    <source>
        <dbReference type="ARBA" id="ARBA00022617"/>
    </source>
</evidence>
<sequence length="317" mass="35234">MQRERALCPRTTAQPNMHLFIALRRILAGLVSGVEGVLTNAAVFLVDFAFTLFNLVTPNRRKGRVILEGHPGFGGKWPEYIPPREGDSRSSCPALNAMANHGLLPRDGKNIKFTELNAAIRRVYNFSPTFCFFVPNYIANALVRSYRTDRFDLSDIDAHNCIEHDASLTRVDSYADPDQGKIAKALVEEVLNSGTGPGGDLTPDDLSRLLGKRRVEAKRQNPKFSLAFIHKMFGSSNGSTMLTIFGGRVQDLRPILSEERLPDGWEPRVRHRMGLTMLEFNFTVLPVELSIKEEVDGSIGSAGQERYEGAGKTEKAE</sequence>
<dbReference type="InterPro" id="IPR000028">
    <property type="entry name" value="Chloroperoxidase"/>
</dbReference>
<organism evidence="9 10">
    <name type="scientific">Trametes coccinea (strain BRFM310)</name>
    <name type="common">Pycnoporus coccineus</name>
    <dbReference type="NCBI Taxonomy" id="1353009"/>
    <lineage>
        <taxon>Eukaryota</taxon>
        <taxon>Fungi</taxon>
        <taxon>Dikarya</taxon>
        <taxon>Basidiomycota</taxon>
        <taxon>Agaricomycotina</taxon>
        <taxon>Agaricomycetes</taxon>
        <taxon>Polyporales</taxon>
        <taxon>Polyporaceae</taxon>
        <taxon>Trametes</taxon>
    </lineage>
</organism>
<evidence type="ECO:0000256" key="1">
    <source>
        <dbReference type="ARBA" id="ARBA00001970"/>
    </source>
</evidence>
<dbReference type="InterPro" id="IPR036851">
    <property type="entry name" value="Chloroperoxidase-like_sf"/>
</dbReference>
<evidence type="ECO:0000256" key="7">
    <source>
        <dbReference type="ARBA" id="ARBA00025795"/>
    </source>
</evidence>
<keyword evidence="10" id="KW-1185">Reference proteome</keyword>
<evidence type="ECO:0000313" key="10">
    <source>
        <dbReference type="Proteomes" id="UP000193067"/>
    </source>
</evidence>